<keyword evidence="3" id="KW-1185">Reference proteome</keyword>
<dbReference type="InterPro" id="IPR027939">
    <property type="entry name" value="NMT1/THI5"/>
</dbReference>
<proteinExistence type="predicted"/>
<evidence type="ECO:0000313" key="3">
    <source>
        <dbReference type="Proteomes" id="UP000502533"/>
    </source>
</evidence>
<evidence type="ECO:0000259" key="1">
    <source>
        <dbReference type="Pfam" id="PF09084"/>
    </source>
</evidence>
<feature type="domain" description="SsuA/THI5-like" evidence="1">
    <location>
        <begin position="31"/>
        <end position="231"/>
    </location>
</feature>
<dbReference type="Proteomes" id="UP000502533">
    <property type="component" value="Chromosome"/>
</dbReference>
<evidence type="ECO:0000313" key="2">
    <source>
        <dbReference type="EMBL" id="QIP36679.1"/>
    </source>
</evidence>
<reference evidence="2 3" key="1">
    <citation type="submission" date="2020-03" db="EMBL/GenBank/DDBJ databases">
        <title>Isolation of cellulose-producing strains, genome characterization and application of the synthesized cellulose films as an economical and sustainable material for piezoelectric sensor construction.</title>
        <authorList>
            <person name="Mangayil R.K."/>
        </authorList>
    </citation>
    <scope>NUCLEOTIDE SEQUENCE [LARGE SCALE GENOMIC DNA]</scope>
    <source>
        <strain evidence="2 3">ENS 9a1a</strain>
    </source>
</reference>
<dbReference type="AlphaFoldDB" id="A0A181C556"/>
<dbReference type="Gene3D" id="3.40.190.10">
    <property type="entry name" value="Periplasmic binding protein-like II"/>
    <property type="match status" value="2"/>
</dbReference>
<protein>
    <submittedName>
        <fullName evidence="2">ABC transporter substrate-binding protein</fullName>
    </submittedName>
</protein>
<dbReference type="RefSeq" id="WP_050800676.1">
    <property type="nucleotide sequence ID" value="NZ_CALMTF010000128.1"/>
</dbReference>
<dbReference type="SUPFAM" id="SSF53850">
    <property type="entry name" value="Periplasmic binding protein-like II"/>
    <property type="match status" value="1"/>
</dbReference>
<gene>
    <name evidence="2" type="ORF">GWK63_15555</name>
</gene>
<dbReference type="EMBL" id="CP050139">
    <property type="protein sequence ID" value="QIP36679.1"/>
    <property type="molecule type" value="Genomic_DNA"/>
</dbReference>
<organism evidence="2 3">
    <name type="scientific">Komagataeibacter rhaeticus</name>
    <dbReference type="NCBI Taxonomy" id="215221"/>
    <lineage>
        <taxon>Bacteria</taxon>
        <taxon>Pseudomonadati</taxon>
        <taxon>Pseudomonadota</taxon>
        <taxon>Alphaproteobacteria</taxon>
        <taxon>Acetobacterales</taxon>
        <taxon>Acetobacteraceae</taxon>
        <taxon>Komagataeibacter</taxon>
    </lineage>
</organism>
<name>A0A181C556_9PROT</name>
<dbReference type="GeneID" id="85023582"/>
<dbReference type="InterPro" id="IPR015168">
    <property type="entry name" value="SsuA/THI5"/>
</dbReference>
<accession>A0A181C556</accession>
<dbReference type="Pfam" id="PF09084">
    <property type="entry name" value="NMT1"/>
    <property type="match status" value="1"/>
</dbReference>
<dbReference type="KEGG" id="kre:GWK63_15555"/>
<dbReference type="PANTHER" id="PTHR31528:SF3">
    <property type="entry name" value="THIAMINE BIOSYNTHESIS PROTEIN HI_0357-RELATED"/>
    <property type="match status" value="1"/>
</dbReference>
<sequence>MGAGAALAMPCIGARAGTRPFTLMTNWYAQPDQGGFYQARETGLYRRAGLDVQIRSGTPQLNAPQMLLSGAVDAIIGFDTQVILQRAKGLPVKAVAAIFQQDLEGLIAHTDVNHPEELRTRTLLLAPSSMAAYWPWMKQRFGFSDNQVRPYAYNLQPFVIDPSVAIQAILTAEPCDLQRRNVPFRFFTLADYGYPPYSGTIVTRDDTLTQDAGRLRAFLKVSMEGYRDYLLGDPTPGNNAIMRENRLLDATHVACARDALRRSNACFSGDAVQGGLGIMTAARWQATARMMADTGQIADAAVWKEAFTTEFLPTTPVVP</sequence>
<dbReference type="GO" id="GO:0009228">
    <property type="term" value="P:thiamine biosynthetic process"/>
    <property type="evidence" value="ECO:0007669"/>
    <property type="project" value="InterPro"/>
</dbReference>
<dbReference type="PANTHER" id="PTHR31528">
    <property type="entry name" value="4-AMINO-5-HYDROXYMETHYL-2-METHYLPYRIMIDINE PHOSPHATE SYNTHASE THI11-RELATED"/>
    <property type="match status" value="1"/>
</dbReference>